<dbReference type="Proteomes" id="UP001162131">
    <property type="component" value="Unassembled WGS sequence"/>
</dbReference>
<name>A0AAU9J664_9CILI</name>
<dbReference type="EMBL" id="CAJZBQ010000029">
    <property type="protein sequence ID" value="CAG9321726.1"/>
    <property type="molecule type" value="Genomic_DNA"/>
</dbReference>
<dbReference type="AlphaFoldDB" id="A0AAU9J664"/>
<keyword evidence="4" id="KW-1185">Reference proteome</keyword>
<keyword evidence="1" id="KW-0175">Coiled coil</keyword>
<dbReference type="Gene3D" id="3.30.920.20">
    <property type="entry name" value="Gas2-like domain"/>
    <property type="match status" value="1"/>
</dbReference>
<accession>A0AAU9J664</accession>
<protein>
    <recommendedName>
        <fullName evidence="5">GAR domain-containing protein</fullName>
    </recommendedName>
</protein>
<gene>
    <name evidence="3" type="ORF">BSTOLATCC_MIC29637</name>
</gene>
<dbReference type="InterPro" id="IPR036534">
    <property type="entry name" value="GAR_dom_sf"/>
</dbReference>
<proteinExistence type="predicted"/>
<evidence type="ECO:0000313" key="3">
    <source>
        <dbReference type="EMBL" id="CAG9321726.1"/>
    </source>
</evidence>
<dbReference type="SUPFAM" id="SSF143575">
    <property type="entry name" value="GAS2 domain-like"/>
    <property type="match status" value="1"/>
</dbReference>
<evidence type="ECO:0000313" key="4">
    <source>
        <dbReference type="Proteomes" id="UP001162131"/>
    </source>
</evidence>
<evidence type="ECO:0000256" key="1">
    <source>
        <dbReference type="SAM" id="Coils"/>
    </source>
</evidence>
<organism evidence="3 4">
    <name type="scientific">Blepharisma stoltei</name>
    <dbReference type="NCBI Taxonomy" id="1481888"/>
    <lineage>
        <taxon>Eukaryota</taxon>
        <taxon>Sar</taxon>
        <taxon>Alveolata</taxon>
        <taxon>Ciliophora</taxon>
        <taxon>Postciliodesmatophora</taxon>
        <taxon>Heterotrichea</taxon>
        <taxon>Heterotrichida</taxon>
        <taxon>Blepharismidae</taxon>
        <taxon>Blepharisma</taxon>
    </lineage>
</organism>
<sequence length="576" mass="65935">MKYKFEISILEVQGLGDGPFDYTIALDSTEQQLFDTDTFEIYGEGNFSLGIQKADEGLCGFKIPMNVLHGYKTKWFPVSCPYIELTTLDCDIGTPCVLLSITEITVLSPVIERREISECSRNTSPVMCSPQNYVSELMPDIQNEAKFAYNSSIKLELEQKELFTVHLKDLLYASKEETTKLRTAYGDIREQMNECLNDFQEKKSELIKEIEEAREEKSKAEAKISALELRIIKLESENLKLTHQISHNNRVFEFNQKSEQEDLEGKLIESENERKKLQEALISAHAQWEGKTVSSNGHLEKENQLLEDKNKILSERLRNAEFQLKENATKVSEQHYLNQIHSLNSKISNLQNENESLQQQSQELLYENNQFRDALEKLKSTIIKQEEENSELSEQLKLAIENISTSRSSRTDVDTELKGYLLKIGIKNPFVKISEGLYSLGNKKFSISLRNGAPVIRVGGGYMFIEEFLKIYLTQTKKKSEEDENPKRSLSSEPKLGKGKTLEPLYKDDCENNMSMNEIINMTPVQTPLKSDSSCKDLKKQMALGCKAKILNQVPKLQTSLREYTPLSSRRVKIPK</sequence>
<feature type="coiled-coil region" evidence="1">
    <location>
        <begin position="189"/>
        <end position="402"/>
    </location>
</feature>
<feature type="region of interest" description="Disordered" evidence="2">
    <location>
        <begin position="480"/>
        <end position="506"/>
    </location>
</feature>
<evidence type="ECO:0000256" key="2">
    <source>
        <dbReference type="SAM" id="MobiDB-lite"/>
    </source>
</evidence>
<comment type="caution">
    <text evidence="3">The sequence shown here is derived from an EMBL/GenBank/DDBJ whole genome shotgun (WGS) entry which is preliminary data.</text>
</comment>
<dbReference type="GO" id="GO:0008017">
    <property type="term" value="F:microtubule binding"/>
    <property type="evidence" value="ECO:0007669"/>
    <property type="project" value="InterPro"/>
</dbReference>
<evidence type="ECO:0008006" key="5">
    <source>
        <dbReference type="Google" id="ProtNLM"/>
    </source>
</evidence>
<reference evidence="3" key="1">
    <citation type="submission" date="2021-09" db="EMBL/GenBank/DDBJ databases">
        <authorList>
            <consortium name="AG Swart"/>
            <person name="Singh M."/>
            <person name="Singh A."/>
            <person name="Seah K."/>
            <person name="Emmerich C."/>
        </authorList>
    </citation>
    <scope>NUCLEOTIDE SEQUENCE</scope>
    <source>
        <strain evidence="3">ATCC30299</strain>
    </source>
</reference>